<sequence length="124" mass="13517">MLKFHVTVSIFLHKQNRNTNLHKSNEDEDVLPLVAVVAVVVVVLVVVVDSPKQAATVQDTLQTAVRQVGGSSPTLLRLVYEISLRYFIYDQSVSQPGTAKRRIRGARHRSAGGADVALSSSPLL</sequence>
<name>A0A5B7JX94_PORTR</name>
<keyword evidence="3" id="KW-1185">Reference proteome</keyword>
<evidence type="ECO:0000313" key="3">
    <source>
        <dbReference type="Proteomes" id="UP000324222"/>
    </source>
</evidence>
<evidence type="ECO:0000256" key="1">
    <source>
        <dbReference type="SAM" id="Phobius"/>
    </source>
</evidence>
<dbReference type="AlphaFoldDB" id="A0A5B7JX94"/>
<accession>A0A5B7JX94</accession>
<keyword evidence="1" id="KW-0472">Membrane</keyword>
<keyword evidence="1" id="KW-1133">Transmembrane helix</keyword>
<proteinExistence type="predicted"/>
<reference evidence="2 3" key="1">
    <citation type="submission" date="2019-05" db="EMBL/GenBank/DDBJ databases">
        <title>Another draft genome of Portunus trituberculatus and its Hox gene families provides insights of decapod evolution.</title>
        <authorList>
            <person name="Jeong J.-H."/>
            <person name="Song I."/>
            <person name="Kim S."/>
            <person name="Choi T."/>
            <person name="Kim D."/>
            <person name="Ryu S."/>
            <person name="Kim W."/>
        </authorList>
    </citation>
    <scope>NUCLEOTIDE SEQUENCE [LARGE SCALE GENOMIC DNA]</scope>
    <source>
        <tissue evidence="2">Muscle</tissue>
    </source>
</reference>
<protein>
    <submittedName>
        <fullName evidence="2">Uncharacterized protein</fullName>
    </submittedName>
</protein>
<gene>
    <name evidence="2" type="ORF">E2C01_094584</name>
</gene>
<dbReference type="Proteomes" id="UP000324222">
    <property type="component" value="Unassembled WGS sequence"/>
</dbReference>
<dbReference type="EMBL" id="VSRR010117312">
    <property type="protein sequence ID" value="MPC99185.1"/>
    <property type="molecule type" value="Genomic_DNA"/>
</dbReference>
<keyword evidence="1" id="KW-0812">Transmembrane</keyword>
<feature type="transmembrane region" description="Helical" evidence="1">
    <location>
        <begin position="30"/>
        <end position="48"/>
    </location>
</feature>
<organism evidence="2 3">
    <name type="scientific">Portunus trituberculatus</name>
    <name type="common">Swimming crab</name>
    <name type="synonym">Neptunus trituberculatus</name>
    <dbReference type="NCBI Taxonomy" id="210409"/>
    <lineage>
        <taxon>Eukaryota</taxon>
        <taxon>Metazoa</taxon>
        <taxon>Ecdysozoa</taxon>
        <taxon>Arthropoda</taxon>
        <taxon>Crustacea</taxon>
        <taxon>Multicrustacea</taxon>
        <taxon>Malacostraca</taxon>
        <taxon>Eumalacostraca</taxon>
        <taxon>Eucarida</taxon>
        <taxon>Decapoda</taxon>
        <taxon>Pleocyemata</taxon>
        <taxon>Brachyura</taxon>
        <taxon>Eubrachyura</taxon>
        <taxon>Portunoidea</taxon>
        <taxon>Portunidae</taxon>
        <taxon>Portuninae</taxon>
        <taxon>Portunus</taxon>
    </lineage>
</organism>
<evidence type="ECO:0000313" key="2">
    <source>
        <dbReference type="EMBL" id="MPC99185.1"/>
    </source>
</evidence>
<comment type="caution">
    <text evidence="2">The sequence shown here is derived from an EMBL/GenBank/DDBJ whole genome shotgun (WGS) entry which is preliminary data.</text>
</comment>